<accession>A0A2S8GJW3</accession>
<reference evidence="1 2" key="1">
    <citation type="submission" date="2018-02" db="EMBL/GenBank/DDBJ databases">
        <title>Comparative genomes isolates from brazilian mangrove.</title>
        <authorList>
            <person name="Araujo J.E."/>
            <person name="Taketani R.G."/>
            <person name="Silva M.C.P."/>
            <person name="Loureco M.V."/>
            <person name="Andreote F.D."/>
        </authorList>
    </citation>
    <scope>NUCLEOTIDE SEQUENCE [LARGE SCALE GENOMIC DNA]</scope>
    <source>
        <strain evidence="1 2">Nap-Phe MGV</strain>
    </source>
</reference>
<organism evidence="1 2">
    <name type="scientific">Blastopirellula marina</name>
    <dbReference type="NCBI Taxonomy" id="124"/>
    <lineage>
        <taxon>Bacteria</taxon>
        <taxon>Pseudomonadati</taxon>
        <taxon>Planctomycetota</taxon>
        <taxon>Planctomycetia</taxon>
        <taxon>Pirellulales</taxon>
        <taxon>Pirellulaceae</taxon>
        <taxon>Blastopirellula</taxon>
    </lineage>
</organism>
<proteinExistence type="predicted"/>
<dbReference type="Proteomes" id="UP000237819">
    <property type="component" value="Unassembled WGS sequence"/>
</dbReference>
<protein>
    <submittedName>
        <fullName evidence="1">Uncharacterized protein</fullName>
    </submittedName>
</protein>
<name>A0A2S8GJW3_9BACT</name>
<dbReference type="EMBL" id="PUHZ01000018">
    <property type="protein sequence ID" value="PQO44670.1"/>
    <property type="molecule type" value="Genomic_DNA"/>
</dbReference>
<sequence length="132" mass="14805">MLAAAIVAVGVTLRLWFSPRIYYDRTHLALRFPDSQVFRIPLEAVECFFMGIAKYERTGGAPRESAAVVVRLADRALEWKQRDLPADYGTWSDGYVLIDGTWCESITETKVLELNRWLLEAKKSPPGVGAAS</sequence>
<comment type="caution">
    <text evidence="1">The sequence shown here is derived from an EMBL/GenBank/DDBJ whole genome shotgun (WGS) entry which is preliminary data.</text>
</comment>
<gene>
    <name evidence="1" type="ORF">C5Y93_18055</name>
</gene>
<evidence type="ECO:0000313" key="1">
    <source>
        <dbReference type="EMBL" id="PQO44670.1"/>
    </source>
</evidence>
<dbReference type="AlphaFoldDB" id="A0A2S8GJW3"/>
<evidence type="ECO:0000313" key="2">
    <source>
        <dbReference type="Proteomes" id="UP000237819"/>
    </source>
</evidence>